<proteinExistence type="predicted"/>
<dbReference type="EMBL" id="BARU01037187">
    <property type="protein sequence ID" value="GAH85429.1"/>
    <property type="molecule type" value="Genomic_DNA"/>
</dbReference>
<evidence type="ECO:0000313" key="1">
    <source>
        <dbReference type="EMBL" id="GAH85429.1"/>
    </source>
</evidence>
<dbReference type="AlphaFoldDB" id="X1K596"/>
<sequence>NSPFPENPSPELVEEIDHKVALYELLYGDENIEVVEIILQRVKD</sequence>
<comment type="caution">
    <text evidence="1">The sequence shown here is derived from an EMBL/GenBank/DDBJ whole genome shotgun (WGS) entry which is preliminary data.</text>
</comment>
<accession>X1K596</accession>
<gene>
    <name evidence="1" type="ORF">S03H2_57977</name>
</gene>
<feature type="non-terminal residue" evidence="1">
    <location>
        <position position="1"/>
    </location>
</feature>
<name>X1K596_9ZZZZ</name>
<reference evidence="1" key="1">
    <citation type="journal article" date="2014" name="Front. Microbiol.">
        <title>High frequency of phylogenetically diverse reductive dehalogenase-homologous genes in deep subseafloor sedimentary metagenomes.</title>
        <authorList>
            <person name="Kawai M."/>
            <person name="Futagami T."/>
            <person name="Toyoda A."/>
            <person name="Takaki Y."/>
            <person name="Nishi S."/>
            <person name="Hori S."/>
            <person name="Arai W."/>
            <person name="Tsubouchi T."/>
            <person name="Morono Y."/>
            <person name="Uchiyama I."/>
            <person name="Ito T."/>
            <person name="Fujiyama A."/>
            <person name="Inagaki F."/>
            <person name="Takami H."/>
        </authorList>
    </citation>
    <scope>NUCLEOTIDE SEQUENCE</scope>
    <source>
        <strain evidence="1">Expedition CK06-06</strain>
    </source>
</reference>
<protein>
    <submittedName>
        <fullName evidence="1">Uncharacterized protein</fullName>
    </submittedName>
</protein>
<organism evidence="1">
    <name type="scientific">marine sediment metagenome</name>
    <dbReference type="NCBI Taxonomy" id="412755"/>
    <lineage>
        <taxon>unclassified sequences</taxon>
        <taxon>metagenomes</taxon>
        <taxon>ecological metagenomes</taxon>
    </lineage>
</organism>